<dbReference type="EMBL" id="QLLN01000006">
    <property type="protein sequence ID" value="RAJ09252.1"/>
    <property type="molecule type" value="Genomic_DNA"/>
</dbReference>
<dbReference type="InterPro" id="IPR041662">
    <property type="entry name" value="SusD-like_2"/>
</dbReference>
<dbReference type="PROSITE" id="PS51257">
    <property type="entry name" value="PROKAR_LIPOPROTEIN"/>
    <property type="match status" value="1"/>
</dbReference>
<dbReference type="Proteomes" id="UP000249696">
    <property type="component" value="Unassembled WGS sequence"/>
</dbReference>
<evidence type="ECO:0000313" key="1">
    <source>
        <dbReference type="EMBL" id="RAJ09252.1"/>
    </source>
</evidence>
<dbReference type="AlphaFoldDB" id="A0A327QZZ6"/>
<organism evidence="1 2">
    <name type="scientific">Arenibacter echinorum</name>
    <dbReference type="NCBI Taxonomy" id="440515"/>
    <lineage>
        <taxon>Bacteria</taxon>
        <taxon>Pseudomonadati</taxon>
        <taxon>Bacteroidota</taxon>
        <taxon>Flavobacteriia</taxon>
        <taxon>Flavobacteriales</taxon>
        <taxon>Flavobacteriaceae</taxon>
        <taxon>Arenibacter</taxon>
    </lineage>
</organism>
<evidence type="ECO:0000313" key="2">
    <source>
        <dbReference type="Proteomes" id="UP000249696"/>
    </source>
</evidence>
<dbReference type="SUPFAM" id="SSF48452">
    <property type="entry name" value="TPR-like"/>
    <property type="match status" value="1"/>
</dbReference>
<dbReference type="Gene3D" id="1.25.40.390">
    <property type="match status" value="1"/>
</dbReference>
<name>A0A327QZZ6_9FLAO</name>
<keyword evidence="2" id="KW-1185">Reference proteome</keyword>
<dbReference type="InterPro" id="IPR011990">
    <property type="entry name" value="TPR-like_helical_dom_sf"/>
</dbReference>
<protein>
    <submittedName>
        <fullName evidence="1">SusD-like starch-binding protein associating with outer membrane</fullName>
    </submittedName>
</protein>
<accession>A0A327QZZ6</accession>
<proteinExistence type="predicted"/>
<reference evidence="1 2" key="1">
    <citation type="submission" date="2018-06" db="EMBL/GenBank/DDBJ databases">
        <title>Genomic Encyclopedia of Archaeal and Bacterial Type Strains, Phase II (KMG-II): from individual species to whole genera.</title>
        <authorList>
            <person name="Goeker M."/>
        </authorList>
    </citation>
    <scope>NUCLEOTIDE SEQUENCE [LARGE SCALE GENOMIC DNA]</scope>
    <source>
        <strain evidence="1 2">DSM 23522</strain>
    </source>
</reference>
<dbReference type="OrthoDB" id="725917at2"/>
<dbReference type="Pfam" id="PF12771">
    <property type="entry name" value="SusD-like_2"/>
    <property type="match status" value="1"/>
</dbReference>
<sequence>MKIHALKYINMALGFVIISITLSCDSDLEALNKNPDVYGEIIPEYLFTKAQLDAVNVSYFGTAALTIGGSMQQFATYKEVPAAGDKYFNDGYSKGYFSTIYPLAVNEIQEVILAVSEDTENINKHSMARIWRAYIFHHITDLYGDIPYSEAGKGVTEKIYTPKYDEQSFIYLDMLKELEEAANAFDSNKATFGSSDLLYGGNVDQWKKFAYSLMLRLGMRLTNVDSQLSETWVKKAIEGGVILENSDLAAIAYVDGSQVSSRNPIAQGLMNGDYINPQSVENVEGGKYAKTFIDHLKDTSDPRLNVLSVVWIDNGSGLYVADTTTAIQTGMPNAAFNNRPENFATFSEPHPETVLAYDSPLMIMTNAEMKLLIAEAAIRGWYTGDAAVLYEEAVRAGMQQWSLYGDAGVISDQHIDTYLTNNPFNAAGSFEEKMDQIQTQKWVTLFLDEYEIFANWRRTGYPDLVPVNYPGNLTGGKIPTRFVLPDSESTINAANYKEALDRQGVGDALTSTVWWDKP</sequence>
<comment type="caution">
    <text evidence="1">The sequence shown here is derived from an EMBL/GenBank/DDBJ whole genome shotgun (WGS) entry which is preliminary data.</text>
</comment>
<gene>
    <name evidence="1" type="ORF">LV92_03472</name>
</gene>